<dbReference type="Pfam" id="PF00903">
    <property type="entry name" value="Glyoxalase"/>
    <property type="match status" value="1"/>
</dbReference>
<dbReference type="AlphaFoldDB" id="A0A2P8D8U5"/>
<dbReference type="Proteomes" id="UP000240542">
    <property type="component" value="Unassembled WGS sequence"/>
</dbReference>
<dbReference type="GO" id="GO:0016829">
    <property type="term" value="F:lyase activity"/>
    <property type="evidence" value="ECO:0007669"/>
    <property type="project" value="UniProtKB-KW"/>
</dbReference>
<dbReference type="InterPro" id="IPR037523">
    <property type="entry name" value="VOC_core"/>
</dbReference>
<dbReference type="PANTHER" id="PTHR21366">
    <property type="entry name" value="GLYOXALASE FAMILY PROTEIN"/>
    <property type="match status" value="1"/>
</dbReference>
<dbReference type="InterPro" id="IPR004360">
    <property type="entry name" value="Glyas_Fos-R_dOase_dom"/>
</dbReference>
<organism evidence="2 3">
    <name type="scientific">Murinocardiopsis flavida</name>
    <dbReference type="NCBI Taxonomy" id="645275"/>
    <lineage>
        <taxon>Bacteria</taxon>
        <taxon>Bacillati</taxon>
        <taxon>Actinomycetota</taxon>
        <taxon>Actinomycetes</taxon>
        <taxon>Streptosporangiales</taxon>
        <taxon>Nocardiopsidaceae</taxon>
        <taxon>Murinocardiopsis</taxon>
    </lineage>
</organism>
<dbReference type="EMBL" id="PYGA01000016">
    <property type="protein sequence ID" value="PSK93601.1"/>
    <property type="molecule type" value="Genomic_DNA"/>
</dbReference>
<dbReference type="SUPFAM" id="SSF54593">
    <property type="entry name" value="Glyoxalase/Bleomycin resistance protein/Dihydroxybiphenyl dioxygenase"/>
    <property type="match status" value="1"/>
</dbReference>
<dbReference type="OrthoDB" id="9804907at2"/>
<proteinExistence type="predicted"/>
<reference evidence="2 3" key="1">
    <citation type="submission" date="2018-03" db="EMBL/GenBank/DDBJ databases">
        <title>Genomic Encyclopedia of Archaeal and Bacterial Type Strains, Phase II (KMG-II): from individual species to whole genera.</title>
        <authorList>
            <person name="Goeker M."/>
        </authorList>
    </citation>
    <scope>NUCLEOTIDE SEQUENCE [LARGE SCALE GENOMIC DNA]</scope>
    <source>
        <strain evidence="2 3">DSM 45312</strain>
    </source>
</reference>
<dbReference type="Gene3D" id="3.10.180.10">
    <property type="entry name" value="2,3-Dihydroxybiphenyl 1,2-Dioxygenase, domain 1"/>
    <property type="match status" value="1"/>
</dbReference>
<comment type="caution">
    <text evidence="2">The sequence shown here is derived from an EMBL/GenBank/DDBJ whole genome shotgun (WGS) entry which is preliminary data.</text>
</comment>
<keyword evidence="2" id="KW-0560">Oxidoreductase</keyword>
<gene>
    <name evidence="2" type="ORF">CLV63_1168</name>
</gene>
<sequence length="213" mass="24190">MSEPTRFNTEVAVHPRLQHIGMTTGNLEPLLAWYETVLGMRPMHTSEDPTGMRSQGLEVKAVWLSNDEQNHRMAVIEIPGLTLDTQRAGHHRLQHLAFEYSTLDELLGTYVRLKREDILPVLAVDEGLQTAFYYADPDQNIIEININNYNDPFTAIEHMRSSTDFARKPLGVDVDPELLVAAREAGASAWQVHKRAWDHEFAPAQPWDPTVLL</sequence>
<keyword evidence="3" id="KW-1185">Reference proteome</keyword>
<accession>A0A2P8D8U5</accession>
<dbReference type="PROSITE" id="PS51819">
    <property type="entry name" value="VOC"/>
    <property type="match status" value="1"/>
</dbReference>
<protein>
    <submittedName>
        <fullName evidence="2">Catechol 2,3-dioxygenase-like lactoylglutathione lyase family enzyme</fullName>
    </submittedName>
</protein>
<dbReference type="RefSeq" id="WP_106584883.1">
    <property type="nucleotide sequence ID" value="NZ_PYGA01000016.1"/>
</dbReference>
<name>A0A2P8D8U5_9ACTN</name>
<evidence type="ECO:0000313" key="3">
    <source>
        <dbReference type="Proteomes" id="UP000240542"/>
    </source>
</evidence>
<evidence type="ECO:0000313" key="2">
    <source>
        <dbReference type="EMBL" id="PSK93601.1"/>
    </source>
</evidence>
<dbReference type="InterPro" id="IPR050383">
    <property type="entry name" value="GlyoxalaseI/FosfomycinResist"/>
</dbReference>
<keyword evidence="2" id="KW-0223">Dioxygenase</keyword>
<feature type="domain" description="VOC" evidence="1">
    <location>
        <begin position="16"/>
        <end position="147"/>
    </location>
</feature>
<dbReference type="GO" id="GO:0051213">
    <property type="term" value="F:dioxygenase activity"/>
    <property type="evidence" value="ECO:0007669"/>
    <property type="project" value="UniProtKB-KW"/>
</dbReference>
<dbReference type="InterPro" id="IPR029068">
    <property type="entry name" value="Glyas_Bleomycin-R_OHBP_Dase"/>
</dbReference>
<keyword evidence="2" id="KW-0456">Lyase</keyword>
<evidence type="ECO:0000259" key="1">
    <source>
        <dbReference type="PROSITE" id="PS51819"/>
    </source>
</evidence>